<gene>
    <name evidence="2" type="ORF">FYJ51_06225</name>
</gene>
<feature type="transmembrane region" description="Helical" evidence="1">
    <location>
        <begin position="78"/>
        <end position="102"/>
    </location>
</feature>
<evidence type="ECO:0000313" key="2">
    <source>
        <dbReference type="EMBL" id="MSS58498.1"/>
    </source>
</evidence>
<dbReference type="EMBL" id="VUMN01000012">
    <property type="protein sequence ID" value="MSS58498.1"/>
    <property type="molecule type" value="Genomic_DNA"/>
</dbReference>
<keyword evidence="1" id="KW-0812">Transmembrane</keyword>
<proteinExistence type="predicted"/>
<reference evidence="2 3" key="1">
    <citation type="submission" date="2019-08" db="EMBL/GenBank/DDBJ databases">
        <title>In-depth cultivation of the pig gut microbiome towards novel bacterial diversity and tailored functional studies.</title>
        <authorList>
            <person name="Wylensek D."/>
            <person name="Hitch T.C.A."/>
            <person name="Clavel T."/>
        </authorList>
    </citation>
    <scope>NUCLEOTIDE SEQUENCE [LARGE SCALE GENOMIC DNA]</scope>
    <source>
        <strain evidence="2 3">Oil+RF-744-GAM-WT-6</strain>
    </source>
</reference>
<accession>A0A7X2NS99</accession>
<name>A0A7X2NS99_9FIRM</name>
<organism evidence="2 3">
    <name type="scientific">Stecheria intestinalis</name>
    <dbReference type="NCBI Taxonomy" id="2606630"/>
    <lineage>
        <taxon>Bacteria</taxon>
        <taxon>Bacillati</taxon>
        <taxon>Bacillota</taxon>
        <taxon>Erysipelotrichia</taxon>
        <taxon>Erysipelotrichales</taxon>
        <taxon>Erysipelotrichaceae</taxon>
        <taxon>Stecheria</taxon>
    </lineage>
</organism>
<sequence length="132" mass="14382">MLFEKKIEQNHTFSLLFGILAAAITIAVNNSGVMGIVLGLSLILVFLHVDEEKMLMTSSYLEVLTALILAWYCIDAKITVMTVFAVILLIFAIVGMISSITLSRKGGMAAVRAEQAKLAAEAAKKTKKKKKH</sequence>
<keyword evidence="1" id="KW-0472">Membrane</keyword>
<keyword evidence="1" id="KW-1133">Transmembrane helix</keyword>
<feature type="transmembrane region" description="Helical" evidence="1">
    <location>
        <begin position="15"/>
        <end position="47"/>
    </location>
</feature>
<comment type="caution">
    <text evidence="2">The sequence shown here is derived from an EMBL/GenBank/DDBJ whole genome shotgun (WGS) entry which is preliminary data.</text>
</comment>
<dbReference type="RefSeq" id="WP_154504293.1">
    <property type="nucleotide sequence ID" value="NZ_VUMN01000012.1"/>
</dbReference>
<evidence type="ECO:0000313" key="3">
    <source>
        <dbReference type="Proteomes" id="UP000461880"/>
    </source>
</evidence>
<evidence type="ECO:0000256" key="1">
    <source>
        <dbReference type="SAM" id="Phobius"/>
    </source>
</evidence>
<dbReference type="Proteomes" id="UP000461880">
    <property type="component" value="Unassembled WGS sequence"/>
</dbReference>
<protein>
    <submittedName>
        <fullName evidence="2">Uncharacterized protein</fullName>
    </submittedName>
</protein>
<dbReference type="AlphaFoldDB" id="A0A7X2NS99"/>
<keyword evidence="3" id="KW-1185">Reference proteome</keyword>